<dbReference type="Proteomes" id="UP000591735">
    <property type="component" value="Unassembled WGS sequence"/>
</dbReference>
<dbReference type="EMBL" id="JACHFE010000002">
    <property type="protein sequence ID" value="MBB5320404.1"/>
    <property type="molecule type" value="Genomic_DNA"/>
</dbReference>
<sequence>MAAIDDLKQLLQEDIRQLDNLTDVLSREKTTLSSSDISELQGITSEKNAILEAIRERAKRKIHLLVSMGYKPTAGAPSRFIRAAGMDDLYQLWQQADEKLRACQSLNQNNGRVVGHLQKRLGRLTDIFRGASSQQKLYGAKGEQTRVSSSTVLASA</sequence>
<dbReference type="Pfam" id="PF05130">
    <property type="entry name" value="FlgN"/>
    <property type="match status" value="1"/>
</dbReference>
<comment type="caution">
    <text evidence="4">The sequence shown here is derived from an EMBL/GenBank/DDBJ whole genome shotgun (WGS) entry which is preliminary data.</text>
</comment>
<keyword evidence="4" id="KW-0966">Cell projection</keyword>
<dbReference type="Gene3D" id="1.20.58.300">
    <property type="entry name" value="FlgN-like"/>
    <property type="match status" value="1"/>
</dbReference>
<protein>
    <submittedName>
        <fullName evidence="4">Flagella synthesis protein FlgN</fullName>
    </submittedName>
</protein>
<evidence type="ECO:0000256" key="2">
    <source>
        <dbReference type="ARBA" id="ARBA00007703"/>
    </source>
</evidence>
<dbReference type="RefSeq" id="WP_183700166.1">
    <property type="nucleotide sequence ID" value="NZ_JACHFE010000002.1"/>
</dbReference>
<proteinExistence type="inferred from homology"/>
<organism evidence="4 5">
    <name type="scientific">Marinobacter oulmenensis</name>
    <dbReference type="NCBI Taxonomy" id="643747"/>
    <lineage>
        <taxon>Bacteria</taxon>
        <taxon>Pseudomonadati</taxon>
        <taxon>Pseudomonadota</taxon>
        <taxon>Gammaproteobacteria</taxon>
        <taxon>Pseudomonadales</taxon>
        <taxon>Marinobacteraceae</taxon>
        <taxon>Marinobacter</taxon>
    </lineage>
</organism>
<comment type="similarity">
    <text evidence="2">Belongs to the FlgN family.</text>
</comment>
<dbReference type="SUPFAM" id="SSF140566">
    <property type="entry name" value="FlgN-like"/>
    <property type="match status" value="1"/>
</dbReference>
<name>A0A840U3X8_9GAMM</name>
<reference evidence="4 5" key="1">
    <citation type="submission" date="2020-08" db="EMBL/GenBank/DDBJ databases">
        <title>Genomic Encyclopedia of Type Strains, Phase IV (KMG-IV): sequencing the most valuable type-strain genomes for metagenomic binning, comparative biology and taxonomic classification.</title>
        <authorList>
            <person name="Goeker M."/>
        </authorList>
    </citation>
    <scope>NUCLEOTIDE SEQUENCE [LARGE SCALE GENOMIC DNA]</scope>
    <source>
        <strain evidence="4 5">DSM 22359</strain>
    </source>
</reference>
<dbReference type="AlphaFoldDB" id="A0A840U3X8"/>
<keyword evidence="5" id="KW-1185">Reference proteome</keyword>
<evidence type="ECO:0000256" key="1">
    <source>
        <dbReference type="ARBA" id="ARBA00002397"/>
    </source>
</evidence>
<comment type="function">
    <text evidence="1">Required for the efficient initiation of filament assembly.</text>
</comment>
<gene>
    <name evidence="4" type="ORF">HNR38_000876</name>
</gene>
<dbReference type="InterPro" id="IPR007809">
    <property type="entry name" value="FlgN-like"/>
</dbReference>
<keyword evidence="3" id="KW-1005">Bacterial flagellum biogenesis</keyword>
<dbReference type="GO" id="GO:0044780">
    <property type="term" value="P:bacterial-type flagellum assembly"/>
    <property type="evidence" value="ECO:0007669"/>
    <property type="project" value="InterPro"/>
</dbReference>
<evidence type="ECO:0000256" key="3">
    <source>
        <dbReference type="ARBA" id="ARBA00022795"/>
    </source>
</evidence>
<keyword evidence="4" id="KW-0969">Cilium</keyword>
<keyword evidence="4" id="KW-0282">Flagellum</keyword>
<dbReference type="InterPro" id="IPR036679">
    <property type="entry name" value="FlgN-like_sf"/>
</dbReference>
<evidence type="ECO:0000313" key="5">
    <source>
        <dbReference type="Proteomes" id="UP000591735"/>
    </source>
</evidence>
<evidence type="ECO:0000313" key="4">
    <source>
        <dbReference type="EMBL" id="MBB5320404.1"/>
    </source>
</evidence>
<accession>A0A840U3X8</accession>